<dbReference type="Gene3D" id="1.10.287.950">
    <property type="entry name" value="Methyl-accepting chemotaxis protein"/>
    <property type="match status" value="1"/>
</dbReference>
<dbReference type="PROSITE" id="PS50111">
    <property type="entry name" value="CHEMOTAXIS_TRANSDUC_2"/>
    <property type="match status" value="1"/>
</dbReference>
<accession>A0ABZ0WNY3</accession>
<evidence type="ECO:0000313" key="9">
    <source>
        <dbReference type="Proteomes" id="UP001325479"/>
    </source>
</evidence>
<comment type="similarity">
    <text evidence="2">Belongs to the methyl-accepting chemotaxis (MCP) protein family.</text>
</comment>
<feature type="domain" description="HAMP" evidence="7">
    <location>
        <begin position="90"/>
        <end position="142"/>
    </location>
</feature>
<dbReference type="PANTHER" id="PTHR43531:SF14">
    <property type="entry name" value="METHYL-ACCEPTING CHEMOTAXIS PROTEIN I-RELATED"/>
    <property type="match status" value="1"/>
</dbReference>
<feature type="signal peptide" evidence="5">
    <location>
        <begin position="1"/>
        <end position="19"/>
    </location>
</feature>
<gene>
    <name evidence="8" type="ORF">U0042_05015</name>
</gene>
<keyword evidence="4" id="KW-1133">Transmembrane helix</keyword>
<keyword evidence="1" id="KW-0488">Methylation</keyword>
<keyword evidence="9" id="KW-1185">Reference proteome</keyword>
<feature type="transmembrane region" description="Helical" evidence="4">
    <location>
        <begin position="65"/>
        <end position="84"/>
    </location>
</feature>
<keyword evidence="4" id="KW-0472">Membrane</keyword>
<dbReference type="Proteomes" id="UP001325479">
    <property type="component" value="Chromosome"/>
</dbReference>
<dbReference type="PROSITE" id="PS50885">
    <property type="entry name" value="HAMP"/>
    <property type="match status" value="1"/>
</dbReference>
<evidence type="ECO:0000256" key="4">
    <source>
        <dbReference type="SAM" id="Phobius"/>
    </source>
</evidence>
<dbReference type="InterPro" id="IPR051310">
    <property type="entry name" value="MCP_chemotaxis"/>
</dbReference>
<evidence type="ECO:0000313" key="8">
    <source>
        <dbReference type="EMBL" id="WQD79067.1"/>
    </source>
</evidence>
<keyword evidence="5" id="KW-0732">Signal</keyword>
<evidence type="ECO:0000256" key="3">
    <source>
        <dbReference type="PROSITE-ProRule" id="PRU00284"/>
    </source>
</evidence>
<proteinExistence type="inferred from homology"/>
<evidence type="ECO:0000256" key="2">
    <source>
        <dbReference type="ARBA" id="ARBA00029447"/>
    </source>
</evidence>
<dbReference type="SMART" id="SM00283">
    <property type="entry name" value="MA"/>
    <property type="match status" value="1"/>
</dbReference>
<dbReference type="PROSITE" id="PS51257">
    <property type="entry name" value="PROKAR_LIPOPROTEIN"/>
    <property type="match status" value="1"/>
</dbReference>
<dbReference type="PANTHER" id="PTHR43531">
    <property type="entry name" value="PROTEIN ICFG"/>
    <property type="match status" value="1"/>
</dbReference>
<dbReference type="EMBL" id="CP139965">
    <property type="protein sequence ID" value="WQD79067.1"/>
    <property type="molecule type" value="Genomic_DNA"/>
</dbReference>
<evidence type="ECO:0000256" key="5">
    <source>
        <dbReference type="SAM" id="SignalP"/>
    </source>
</evidence>
<dbReference type="RefSeq" id="WP_114812994.1">
    <property type="nucleotide sequence ID" value="NZ_CP139965.1"/>
</dbReference>
<evidence type="ECO:0000259" key="7">
    <source>
        <dbReference type="PROSITE" id="PS50885"/>
    </source>
</evidence>
<dbReference type="SUPFAM" id="SSF58104">
    <property type="entry name" value="Methyl-accepting chemotaxis protein (MCP) signaling domain"/>
    <property type="match status" value="1"/>
</dbReference>
<organism evidence="8 9">
    <name type="scientific">Paraburkholderia kururiensis</name>
    <dbReference type="NCBI Taxonomy" id="984307"/>
    <lineage>
        <taxon>Bacteria</taxon>
        <taxon>Pseudomonadati</taxon>
        <taxon>Pseudomonadota</taxon>
        <taxon>Betaproteobacteria</taxon>
        <taxon>Burkholderiales</taxon>
        <taxon>Burkholderiaceae</taxon>
        <taxon>Paraburkholderia</taxon>
    </lineage>
</organism>
<evidence type="ECO:0000259" key="6">
    <source>
        <dbReference type="PROSITE" id="PS50111"/>
    </source>
</evidence>
<reference evidence="8 9" key="1">
    <citation type="submission" date="2023-12" db="EMBL/GenBank/DDBJ databases">
        <title>Genome sequencing and assembly of bacterial species from a model synthetic community.</title>
        <authorList>
            <person name="Hogle S.L."/>
        </authorList>
    </citation>
    <scope>NUCLEOTIDE SEQUENCE [LARGE SCALE GENOMIC DNA]</scope>
    <source>
        <strain evidence="8 9">HAMBI 2494</strain>
    </source>
</reference>
<keyword evidence="4" id="KW-0812">Transmembrane</keyword>
<dbReference type="InterPro" id="IPR003660">
    <property type="entry name" value="HAMP_dom"/>
</dbReference>
<feature type="domain" description="Methyl-accepting transducer" evidence="6">
    <location>
        <begin position="147"/>
        <end position="376"/>
    </location>
</feature>
<keyword evidence="3" id="KW-0807">Transducer</keyword>
<dbReference type="InterPro" id="IPR004089">
    <property type="entry name" value="MCPsignal_dom"/>
</dbReference>
<dbReference type="Pfam" id="PF00015">
    <property type="entry name" value="MCPsignal"/>
    <property type="match status" value="1"/>
</dbReference>
<feature type="chain" id="PRO_5046645359" evidence="5">
    <location>
        <begin position="20"/>
        <end position="392"/>
    </location>
</feature>
<protein>
    <submittedName>
        <fullName evidence="8">Methyl-accepting chemotaxis protein</fullName>
    </submittedName>
</protein>
<name>A0ABZ0WNY3_9BURK</name>
<evidence type="ECO:0000256" key="1">
    <source>
        <dbReference type="ARBA" id="ARBA00022481"/>
    </source>
</evidence>
<sequence length="392" mass="40525">MMYVRIPAALTLVVGAAFAMSLTVAAGGAACAYAYTTLADAAAANVPPGDALATYLAGVHRLEAVAFGGFAALALASGLLAFAGRRWLGAKVVRPLDHAMQTVHAIALGELRDAIVVDERTQARRLFVALQQMQQGLVGTLTTVTREAAAVDDCAGRLHAQNVRLSSGAESQAAAIQQTAATTQQISEGVQRSAQVAEETNRLAGEASELAQASRARVRTVIDAMDSIARDSQQISAVVSVVNELAFQTNILALNAAVEAARAGHQGKGFAVVAGEVRSLAQRSAAAAQEIEALIGSARGTIANGAQLCTDVGSAMDEVVSAAHEVAQLSDAMSRSASEQSHGVQQLNAAIKDIDAVTQQNAGMVQHLVNTTEDLNERARALAEAVGAWRLD</sequence>